<comment type="caution">
    <text evidence="1">The sequence shown here is derived from an EMBL/GenBank/DDBJ whole genome shotgun (WGS) entry which is preliminary data.</text>
</comment>
<proteinExistence type="predicted"/>
<accession>A0AAD9D879</accession>
<dbReference type="AlphaFoldDB" id="A0AAD9D879"/>
<dbReference type="PANTHER" id="PTHR45661">
    <property type="entry name" value="SURFACE ANTIGEN"/>
    <property type="match status" value="1"/>
</dbReference>
<name>A0AAD9D879_9STRA</name>
<dbReference type="InterPro" id="IPR053139">
    <property type="entry name" value="Surface_bspA-like"/>
</dbReference>
<organism evidence="1 2">
    <name type="scientific">Skeletonema marinoi</name>
    <dbReference type="NCBI Taxonomy" id="267567"/>
    <lineage>
        <taxon>Eukaryota</taxon>
        <taxon>Sar</taxon>
        <taxon>Stramenopiles</taxon>
        <taxon>Ochrophyta</taxon>
        <taxon>Bacillariophyta</taxon>
        <taxon>Coscinodiscophyceae</taxon>
        <taxon>Thalassiosirophycidae</taxon>
        <taxon>Thalassiosirales</taxon>
        <taxon>Skeletonemataceae</taxon>
        <taxon>Skeletonema</taxon>
        <taxon>Skeletonema marinoi-dohrnii complex</taxon>
    </lineage>
</organism>
<dbReference type="Proteomes" id="UP001224775">
    <property type="component" value="Unassembled WGS sequence"/>
</dbReference>
<evidence type="ECO:0000313" key="2">
    <source>
        <dbReference type="Proteomes" id="UP001224775"/>
    </source>
</evidence>
<dbReference type="Pfam" id="PF13306">
    <property type="entry name" value="LRR_5"/>
    <property type="match status" value="1"/>
</dbReference>
<evidence type="ECO:0000313" key="1">
    <source>
        <dbReference type="EMBL" id="KAK1737876.1"/>
    </source>
</evidence>
<reference evidence="1" key="1">
    <citation type="submission" date="2023-06" db="EMBL/GenBank/DDBJ databases">
        <title>Survivors Of The Sea: Transcriptome response of Skeletonema marinoi to long-term dormancy.</title>
        <authorList>
            <person name="Pinder M.I.M."/>
            <person name="Kourtchenko O."/>
            <person name="Robertson E.K."/>
            <person name="Larsson T."/>
            <person name="Maumus F."/>
            <person name="Osuna-Cruz C.M."/>
            <person name="Vancaester E."/>
            <person name="Stenow R."/>
            <person name="Vandepoele K."/>
            <person name="Ploug H."/>
            <person name="Bruchert V."/>
            <person name="Godhe A."/>
            <person name="Topel M."/>
        </authorList>
    </citation>
    <scope>NUCLEOTIDE SEQUENCE</scope>
    <source>
        <strain evidence="1">R05AC</strain>
    </source>
</reference>
<sequence length="321" mass="37059">MADGGDNIFVYMGGEHEVPHDVRRVIIDRSVKIIPKKAFYRRQQLVSVKMHEGIEIIGRWAFSRCTSLRQLKLPGVKEVRYMAFYDCGALADVEFGDKLETIGSNAFFRCHIKSIKTPSVRTIEERAFGSCTQLTDVELPGIERICREAFISCPALRRIAIPLRDDIFHLLEDYHYHRYTHFDYCRNLTTVDVVGEIDKIISSLLLDSWRDQVNQEINRINQVLPSTYADEKAGEIQQWIRSVLRRMAHFRNEHRVLLKEATTLLELALWKAKLDEKEDCSIEGRAKKAKIDTAGARINRRITSGANIVIRNVLPFLQLDE</sequence>
<gene>
    <name evidence="1" type="ORF">QTG54_011170</name>
</gene>
<dbReference type="InterPro" id="IPR026906">
    <property type="entry name" value="LRR_5"/>
</dbReference>
<dbReference type="PANTHER" id="PTHR45661:SF3">
    <property type="entry name" value="IG-LIKE DOMAIN-CONTAINING PROTEIN"/>
    <property type="match status" value="1"/>
</dbReference>
<keyword evidence="2" id="KW-1185">Reference proteome</keyword>
<dbReference type="Gene3D" id="3.80.10.10">
    <property type="entry name" value="Ribonuclease Inhibitor"/>
    <property type="match status" value="1"/>
</dbReference>
<dbReference type="SUPFAM" id="SSF52058">
    <property type="entry name" value="L domain-like"/>
    <property type="match status" value="1"/>
</dbReference>
<dbReference type="EMBL" id="JATAAI010000022">
    <property type="protein sequence ID" value="KAK1737876.1"/>
    <property type="molecule type" value="Genomic_DNA"/>
</dbReference>
<protein>
    <recommendedName>
        <fullName evidence="3">Leucine-rich repeat domain-containing protein</fullName>
    </recommendedName>
</protein>
<dbReference type="InterPro" id="IPR032675">
    <property type="entry name" value="LRR_dom_sf"/>
</dbReference>
<evidence type="ECO:0008006" key="3">
    <source>
        <dbReference type="Google" id="ProtNLM"/>
    </source>
</evidence>